<keyword evidence="1" id="KW-0677">Repeat</keyword>
<dbReference type="STRING" id="1291518.A0A0D9NJG6"/>
<keyword evidence="2 3" id="KW-0040">ANK repeat</keyword>
<dbReference type="Gene3D" id="1.25.40.20">
    <property type="entry name" value="Ankyrin repeat-containing domain"/>
    <property type="match status" value="1"/>
</dbReference>
<dbReference type="InterPro" id="IPR002110">
    <property type="entry name" value="Ankyrin_rpt"/>
</dbReference>
<evidence type="ECO:0000313" key="5">
    <source>
        <dbReference type="Proteomes" id="UP000054544"/>
    </source>
</evidence>
<dbReference type="InterPro" id="IPR051070">
    <property type="entry name" value="NF-kappa-B_inhibitor"/>
</dbReference>
<dbReference type="GO" id="GO:0071356">
    <property type="term" value="P:cellular response to tumor necrosis factor"/>
    <property type="evidence" value="ECO:0007669"/>
    <property type="project" value="TreeGrafter"/>
</dbReference>
<accession>A0A0D9NJG6</accession>
<name>A0A0D9NJG6_METAN</name>
<dbReference type="PROSITE" id="PS50297">
    <property type="entry name" value="ANK_REP_REGION"/>
    <property type="match status" value="1"/>
</dbReference>
<evidence type="ECO:0000256" key="3">
    <source>
        <dbReference type="PROSITE-ProRule" id="PRU00023"/>
    </source>
</evidence>
<reference evidence="5" key="1">
    <citation type="journal article" date="2014" name="BMC Genomics">
        <title>The genome sequence of the biocontrol fungus Metarhizium anisopliae and comparative genomics of Metarhizium species.</title>
        <authorList>
            <person name="Pattemore J.A."/>
            <person name="Hane J.K."/>
            <person name="Williams A.H."/>
            <person name="Wilson B.A."/>
            <person name="Stodart B.J."/>
            <person name="Ash G.J."/>
        </authorList>
    </citation>
    <scope>NUCLEOTIDE SEQUENCE [LARGE SCALE GENOMIC DNA]</scope>
    <source>
        <strain evidence="5">BRIP 53293</strain>
    </source>
</reference>
<dbReference type="AlphaFoldDB" id="A0A0D9NJG6"/>
<feature type="repeat" description="ANK" evidence="3">
    <location>
        <begin position="41"/>
        <end position="73"/>
    </location>
</feature>
<dbReference type="InterPro" id="IPR036770">
    <property type="entry name" value="Ankyrin_rpt-contain_sf"/>
</dbReference>
<sequence length="107" mass="11497">MLLEKGVDIDARDNWGRSRLFGAAENRDEAFLADVEANAFSGRTPLSIAAGRGYIAAVQLLLERGANVDAGDIDGRTPLFWAIEKAYDRITGELLSLGAIDASSKDI</sequence>
<keyword evidence="5" id="KW-1185">Reference proteome</keyword>
<gene>
    <name evidence="4" type="ORF">H634G_10575</name>
</gene>
<dbReference type="GO" id="GO:0005829">
    <property type="term" value="C:cytosol"/>
    <property type="evidence" value="ECO:0007669"/>
    <property type="project" value="TreeGrafter"/>
</dbReference>
<dbReference type="SMART" id="SM00248">
    <property type="entry name" value="ANK"/>
    <property type="match status" value="2"/>
</dbReference>
<dbReference type="GO" id="GO:0051059">
    <property type="term" value="F:NF-kappaB binding"/>
    <property type="evidence" value="ECO:0007669"/>
    <property type="project" value="TreeGrafter"/>
</dbReference>
<dbReference type="EMBL" id="KE384762">
    <property type="protein sequence ID" value="KJK74202.1"/>
    <property type="molecule type" value="Genomic_DNA"/>
</dbReference>
<evidence type="ECO:0000313" key="4">
    <source>
        <dbReference type="EMBL" id="KJK74202.1"/>
    </source>
</evidence>
<dbReference type="PANTHER" id="PTHR46680:SF2">
    <property type="entry name" value="NF-KAPPA-B INHIBITOR ZETA"/>
    <property type="match status" value="1"/>
</dbReference>
<proteinExistence type="predicted"/>
<dbReference type="Pfam" id="PF12796">
    <property type="entry name" value="Ank_2"/>
    <property type="match status" value="1"/>
</dbReference>
<organism evidence="4 5">
    <name type="scientific">Metarhizium anisopliae BRIP 53293</name>
    <dbReference type="NCBI Taxonomy" id="1291518"/>
    <lineage>
        <taxon>Eukaryota</taxon>
        <taxon>Fungi</taxon>
        <taxon>Dikarya</taxon>
        <taxon>Ascomycota</taxon>
        <taxon>Pezizomycotina</taxon>
        <taxon>Sordariomycetes</taxon>
        <taxon>Hypocreomycetidae</taxon>
        <taxon>Hypocreales</taxon>
        <taxon>Clavicipitaceae</taxon>
        <taxon>Metarhizium</taxon>
    </lineage>
</organism>
<dbReference type="PANTHER" id="PTHR46680">
    <property type="entry name" value="NF-KAPPA-B INHIBITOR ALPHA"/>
    <property type="match status" value="1"/>
</dbReference>
<evidence type="ECO:0000256" key="2">
    <source>
        <dbReference type="ARBA" id="ARBA00023043"/>
    </source>
</evidence>
<protein>
    <submittedName>
        <fullName evidence="4">Uncharacterized protein</fullName>
    </submittedName>
</protein>
<evidence type="ECO:0000256" key="1">
    <source>
        <dbReference type="ARBA" id="ARBA00022737"/>
    </source>
</evidence>
<dbReference type="Proteomes" id="UP000054544">
    <property type="component" value="Unassembled WGS sequence"/>
</dbReference>
<dbReference type="PROSITE" id="PS50088">
    <property type="entry name" value="ANK_REPEAT"/>
    <property type="match status" value="1"/>
</dbReference>
<dbReference type="SUPFAM" id="SSF48403">
    <property type="entry name" value="Ankyrin repeat"/>
    <property type="match status" value="1"/>
</dbReference>